<dbReference type="InterPro" id="IPR013953">
    <property type="entry name" value="FACT_SPT16_M"/>
</dbReference>
<evidence type="ECO:0000256" key="2">
    <source>
        <dbReference type="SAM" id="MobiDB-lite"/>
    </source>
</evidence>
<reference evidence="4 5" key="1">
    <citation type="journal article" name="Sci. Rep.">
        <title>Genome-scale phylogenetic analyses confirm Olpidium as the closest living zoosporic fungus to the non-flagellated, terrestrial fungi.</title>
        <authorList>
            <person name="Chang Y."/>
            <person name="Rochon D."/>
            <person name="Sekimoto S."/>
            <person name="Wang Y."/>
            <person name="Chovatia M."/>
            <person name="Sandor L."/>
            <person name="Salamov A."/>
            <person name="Grigoriev I.V."/>
            <person name="Stajich J.E."/>
            <person name="Spatafora J.W."/>
        </authorList>
    </citation>
    <scope>NUCLEOTIDE SEQUENCE [LARGE SCALE GENOMIC DNA]</scope>
    <source>
        <strain evidence="4">S191</strain>
    </source>
</reference>
<feature type="region of interest" description="Disordered" evidence="2">
    <location>
        <begin position="522"/>
        <end position="543"/>
    </location>
</feature>
<dbReference type="Proteomes" id="UP000673691">
    <property type="component" value="Unassembled WGS sequence"/>
</dbReference>
<comment type="subunit">
    <text evidence="1">Component of the FACT complex.</text>
</comment>
<dbReference type="InterPro" id="IPR056595">
    <property type="entry name" value="Fact-SPT16_PH"/>
</dbReference>
<keyword evidence="1" id="KW-0234">DNA repair</keyword>
<dbReference type="Pfam" id="PF00557">
    <property type="entry name" value="Peptidase_M24"/>
    <property type="match status" value="1"/>
</dbReference>
<dbReference type="OrthoDB" id="10251642at2759"/>
<comment type="caution">
    <text evidence="4">The sequence shown here is derived from an EMBL/GenBank/DDBJ whole genome shotgun (WGS) entry which is preliminary data.</text>
</comment>
<feature type="region of interest" description="Disordered" evidence="2">
    <location>
        <begin position="604"/>
        <end position="630"/>
    </location>
</feature>
<dbReference type="EMBL" id="JAEFCI010009357">
    <property type="protein sequence ID" value="KAG5457858.1"/>
    <property type="molecule type" value="Genomic_DNA"/>
</dbReference>
<dbReference type="Pfam" id="PF08644">
    <property type="entry name" value="SPT16"/>
    <property type="match status" value="1"/>
</dbReference>
<dbReference type="FunFam" id="2.30.29.210:FF:000001">
    <property type="entry name" value="FACT complex subunit spt16"/>
    <property type="match status" value="1"/>
</dbReference>
<evidence type="ECO:0000256" key="1">
    <source>
        <dbReference type="RuleBase" id="RU367052"/>
    </source>
</evidence>
<keyword evidence="1" id="KW-0804">Transcription</keyword>
<evidence type="ECO:0000313" key="5">
    <source>
        <dbReference type="Proteomes" id="UP000673691"/>
    </source>
</evidence>
<keyword evidence="1" id="KW-0235">DNA replication</keyword>
<organism evidence="4 5">
    <name type="scientific">Olpidium bornovanus</name>
    <dbReference type="NCBI Taxonomy" id="278681"/>
    <lineage>
        <taxon>Eukaryota</taxon>
        <taxon>Fungi</taxon>
        <taxon>Fungi incertae sedis</taxon>
        <taxon>Olpidiomycota</taxon>
        <taxon>Olpidiomycotina</taxon>
        <taxon>Olpidiomycetes</taxon>
        <taxon>Olpidiales</taxon>
        <taxon>Olpidiaceae</taxon>
        <taxon>Olpidium</taxon>
    </lineage>
</organism>
<keyword evidence="1" id="KW-0805">Transcription regulation</keyword>
<feature type="region of interest" description="Disordered" evidence="2">
    <location>
        <begin position="255"/>
        <end position="313"/>
    </location>
</feature>
<dbReference type="InterPro" id="IPR040258">
    <property type="entry name" value="Spt16"/>
</dbReference>
<dbReference type="GO" id="GO:0006281">
    <property type="term" value="P:DNA repair"/>
    <property type="evidence" value="ECO:0007669"/>
    <property type="project" value="UniProtKB-UniRule"/>
</dbReference>
<dbReference type="SMART" id="SM01286">
    <property type="entry name" value="SPT16"/>
    <property type="match status" value="1"/>
</dbReference>
<dbReference type="GO" id="GO:0006260">
    <property type="term" value="P:DNA replication"/>
    <property type="evidence" value="ECO:0007669"/>
    <property type="project" value="UniProtKB-KW"/>
</dbReference>
<sequence length="630" mass="71188">VKHDELAESTENAIFDEGERKKLKLNLDEVGRRHVLLLMHAGVLARLPCKCRHPNAGRDFARKTQVDPDYLDFAYTPIIQSGGKYDLRSSAVSTSDTLHAGTIVCSLGIRYKQYCSNVGRTYMVNPTNEQVKNYEFLLELQGRVLDAMKDGVQARDVYNKALAYVRNKRPDLEPRFPKNIGFGVRPRFLTKYTRAASIVRESLTVVRLPPRTLDGTRVSRGSKANEKEERNRTYAISIIDTVQIRGDTPLVLTDDETIEEDVKTEEKKKKQTKPTASPPKPTQVLASKTRSERAKAEEDKSAELKRRAHQQELAARKQAAGLARFSQEGTGGEIGGDKNQRQFRRFEAYKRETALPNEVRDLQIVVDHKNESVVLPIYGIPVPFHISTLKTTSKSDEGDYVYLRLNFVTPGQGAGKKDDQVNYVFSAAPPQVFEDSSATFIRSITYRSSDTYRINEIYKSITELKKAAGKKEAARKDMADIVEQDKLVDIKGVFPFLATFRQCACLWVSGVLTALPGGAPVPGRAADPQQRPAIRDADAGGQESCSTTFSDILFNNIRFMFFQPCDNELLVVLHMHLHNPVIIGKKKTKDVQFYREVSDAAFDETGNRRRKHHYGDEDELQAEQEERRRR</sequence>
<dbReference type="InterPro" id="IPR036005">
    <property type="entry name" value="Creatinase/aminopeptidase-like"/>
</dbReference>
<dbReference type="PANTHER" id="PTHR13980">
    <property type="entry name" value="CDC68 RELATED"/>
    <property type="match status" value="1"/>
</dbReference>
<gene>
    <name evidence="4" type="ORF">BJ554DRAFT_2024</name>
</gene>
<dbReference type="GO" id="GO:0006368">
    <property type="term" value="P:transcription elongation by RNA polymerase II"/>
    <property type="evidence" value="ECO:0007669"/>
    <property type="project" value="TreeGrafter"/>
</dbReference>
<dbReference type="AlphaFoldDB" id="A0A8H7ZQM3"/>
<comment type="subcellular location">
    <subcellularLocation>
        <location evidence="1">Nucleus</location>
    </subcellularLocation>
    <subcellularLocation>
        <location evidence="1">Chromosome</location>
    </subcellularLocation>
</comment>
<keyword evidence="1" id="KW-0539">Nucleus</keyword>
<feature type="domain" description="FACT complex subunit SPT16 middle" evidence="3">
    <location>
        <begin position="364"/>
        <end position="502"/>
    </location>
</feature>
<dbReference type="SUPFAM" id="SSF55920">
    <property type="entry name" value="Creatinase/aminopeptidase"/>
    <property type="match status" value="1"/>
</dbReference>
<keyword evidence="1" id="KW-0227">DNA damage</keyword>
<dbReference type="Gene3D" id="2.30.29.210">
    <property type="entry name" value="FACT complex subunit Spt16p/Cdc68p"/>
    <property type="match status" value="1"/>
</dbReference>
<dbReference type="Pfam" id="PF24824">
    <property type="entry name" value="PH_SPT16"/>
    <property type="match status" value="1"/>
</dbReference>
<evidence type="ECO:0000259" key="3">
    <source>
        <dbReference type="SMART" id="SM01286"/>
    </source>
</evidence>
<keyword evidence="5" id="KW-1185">Reference proteome</keyword>
<feature type="non-terminal residue" evidence="4">
    <location>
        <position position="630"/>
    </location>
</feature>
<dbReference type="Gene3D" id="2.30.29.150">
    <property type="match status" value="1"/>
</dbReference>
<protein>
    <recommendedName>
        <fullName evidence="1">FACT complex subunit</fullName>
    </recommendedName>
</protein>
<dbReference type="InterPro" id="IPR000994">
    <property type="entry name" value="Pept_M24"/>
</dbReference>
<comment type="function">
    <text evidence="1">Component of the FACT complex, a general chromatin factor that acts to reorganize nucleosomes. The FACT complex is involved in multiple processes that require DNA as a template such as mRNA elongation, DNA replication and DNA repair. During transcription elongation the FACT complex acts as a histone chaperone that both destabilizes and restores nucleosomal structure. It facilitates the passage of RNA polymerase II and transcription by promoting the dissociation of one histone H2A-H2B dimer from the nucleosome, then subsequently promotes the reestablishment of the nucleosome following the passage of RNA polymerase II.</text>
</comment>
<accession>A0A8H7ZQM3</accession>
<name>A0A8H7ZQM3_9FUNG</name>
<comment type="similarity">
    <text evidence="1">Belongs to the peptidase M24 family. SPT16 subfamily.</text>
</comment>
<evidence type="ECO:0000313" key="4">
    <source>
        <dbReference type="EMBL" id="KAG5457858.1"/>
    </source>
</evidence>
<feature type="non-terminal residue" evidence="4">
    <location>
        <position position="1"/>
    </location>
</feature>
<proteinExistence type="inferred from homology"/>
<dbReference type="GO" id="GO:0031491">
    <property type="term" value="F:nucleosome binding"/>
    <property type="evidence" value="ECO:0007669"/>
    <property type="project" value="TreeGrafter"/>
</dbReference>
<dbReference type="GO" id="GO:0035101">
    <property type="term" value="C:FACT complex"/>
    <property type="evidence" value="ECO:0007669"/>
    <property type="project" value="UniProtKB-UniRule"/>
</dbReference>
<dbReference type="PANTHER" id="PTHR13980:SF15">
    <property type="entry name" value="FACT COMPLEX SUBUNIT SPT16"/>
    <property type="match status" value="1"/>
</dbReference>
<feature type="compositionally biased region" description="Basic and acidic residues" evidence="2">
    <location>
        <begin position="289"/>
        <end position="305"/>
    </location>
</feature>
<dbReference type="Gene3D" id="3.90.230.10">
    <property type="entry name" value="Creatinase/methionine aminopeptidase superfamily"/>
    <property type="match status" value="1"/>
</dbReference>
<keyword evidence="1" id="KW-0158">Chromosome</keyword>